<feature type="transmembrane region" description="Helical" evidence="5">
    <location>
        <begin position="69"/>
        <end position="86"/>
    </location>
</feature>
<keyword evidence="4 5" id="KW-0472">Membrane</keyword>
<dbReference type="AlphaFoldDB" id="A0A3B1AAG4"/>
<dbReference type="PANTHER" id="PTHR16950:SF16">
    <property type="entry name" value="ZINC TRANSPORTER ZIP13"/>
    <property type="match status" value="1"/>
</dbReference>
<comment type="subcellular location">
    <subcellularLocation>
        <location evidence="1">Membrane</location>
        <topology evidence="1">Multi-pass membrane protein</topology>
    </subcellularLocation>
</comment>
<proteinExistence type="predicted"/>
<dbReference type="GO" id="GO:0016020">
    <property type="term" value="C:membrane"/>
    <property type="evidence" value="ECO:0007669"/>
    <property type="project" value="UniProtKB-SubCell"/>
</dbReference>
<gene>
    <name evidence="6" type="ORF">MNBD_GAMMA21-1422</name>
</gene>
<sequence>MSLLFWIIIFSLLGGIISVIAAAVFLLFPDKIRTALLPHFVSFAVGALLGAAFLALIPDALSQTNVMDYHQLGLTLLIGLLGFFLMEKMVLWRHCHEHGCEAHEIHEPHQQHAAGTLILIGDGVHNLVDGILIAAAFMTDFHLGVITSMAVAAHEIPQEVGDFAILLHSGYSRKKAFIFNILASVTTIIGAVVAYYSLSSVQEIIPYILALAASSFIYIAVADLIPGLHKRVEFSQTLRQITLITAGILVIYFAHATLH</sequence>
<feature type="transmembrane region" description="Helical" evidence="5">
    <location>
        <begin position="35"/>
        <end position="57"/>
    </location>
</feature>
<reference evidence="6" key="1">
    <citation type="submission" date="2018-06" db="EMBL/GenBank/DDBJ databases">
        <authorList>
            <person name="Zhirakovskaya E."/>
        </authorList>
    </citation>
    <scope>NUCLEOTIDE SEQUENCE</scope>
</reference>
<accession>A0A3B1AAG4</accession>
<feature type="transmembrane region" description="Helical" evidence="5">
    <location>
        <begin position="6"/>
        <end position="28"/>
    </location>
</feature>
<protein>
    <submittedName>
        <fullName evidence="6">Zinc transporter, ZIP family</fullName>
    </submittedName>
</protein>
<evidence type="ECO:0000256" key="4">
    <source>
        <dbReference type="ARBA" id="ARBA00023136"/>
    </source>
</evidence>
<evidence type="ECO:0000256" key="5">
    <source>
        <dbReference type="SAM" id="Phobius"/>
    </source>
</evidence>
<keyword evidence="2 5" id="KW-0812">Transmembrane</keyword>
<name>A0A3B1AAG4_9ZZZZ</name>
<feature type="transmembrane region" description="Helical" evidence="5">
    <location>
        <begin position="177"/>
        <end position="198"/>
    </location>
</feature>
<dbReference type="InterPro" id="IPR003689">
    <property type="entry name" value="ZIP"/>
</dbReference>
<feature type="transmembrane region" description="Helical" evidence="5">
    <location>
        <begin position="237"/>
        <end position="258"/>
    </location>
</feature>
<dbReference type="Pfam" id="PF02535">
    <property type="entry name" value="Zip"/>
    <property type="match status" value="1"/>
</dbReference>
<evidence type="ECO:0000313" key="6">
    <source>
        <dbReference type="EMBL" id="VAW95229.1"/>
    </source>
</evidence>
<dbReference type="PANTHER" id="PTHR16950">
    <property type="entry name" value="ZINC TRANSPORTER SLC39A7 HISTIDINE-RICH MEMBRANE PROTEIN KE4"/>
    <property type="match status" value="1"/>
</dbReference>
<feature type="transmembrane region" description="Helical" evidence="5">
    <location>
        <begin position="204"/>
        <end position="225"/>
    </location>
</feature>
<evidence type="ECO:0000256" key="3">
    <source>
        <dbReference type="ARBA" id="ARBA00022989"/>
    </source>
</evidence>
<dbReference type="GO" id="GO:0046873">
    <property type="term" value="F:metal ion transmembrane transporter activity"/>
    <property type="evidence" value="ECO:0007669"/>
    <property type="project" value="InterPro"/>
</dbReference>
<keyword evidence="3 5" id="KW-1133">Transmembrane helix</keyword>
<organism evidence="6">
    <name type="scientific">hydrothermal vent metagenome</name>
    <dbReference type="NCBI Taxonomy" id="652676"/>
    <lineage>
        <taxon>unclassified sequences</taxon>
        <taxon>metagenomes</taxon>
        <taxon>ecological metagenomes</taxon>
    </lineage>
</organism>
<evidence type="ECO:0000256" key="2">
    <source>
        <dbReference type="ARBA" id="ARBA00022692"/>
    </source>
</evidence>
<evidence type="ECO:0000256" key="1">
    <source>
        <dbReference type="ARBA" id="ARBA00004141"/>
    </source>
</evidence>
<dbReference type="EMBL" id="UOFR01000032">
    <property type="protein sequence ID" value="VAW95229.1"/>
    <property type="molecule type" value="Genomic_DNA"/>
</dbReference>